<sequence length="357" mass="41074">MDEGRRRNNSSWNRGSISTTNRMRHYENQNTHPAMLFFNCIALSLSVSMTLMACATVFRWATVRKSPNHGTLFMVFFSLGMWAMAKLVLLVLVETLSGRDMWIGRPPVMYATLVSDLFFNATSLWFIFATYEFQRWVWRRRQHTRYVLVRYQLVVVAICIAHAVSLIVVDRQNPPSSSYGWRRLNNTTPSTPGAPPPSRAPRRSRPTLDLMEYLFWTIYSIRWLAVLYIVVVGLVFSCRKEYDGAHYSGDQHKHMHRSRSSQLFVLLLLLLNLPYLVLEPLFDFGILDKATMLIVFSLSKCAMYLSGVGMVNLLGLYLTDFDALYTIKDVPATRTPSAFVVFDNSQHNKPTLVLTRS</sequence>
<evidence type="ECO:0000256" key="1">
    <source>
        <dbReference type="SAM" id="MobiDB-lite"/>
    </source>
</evidence>
<proteinExistence type="predicted"/>
<dbReference type="Proteomes" id="UP000284702">
    <property type="component" value="Unassembled WGS sequence"/>
</dbReference>
<accession>W4GBR1</accession>
<dbReference type="EMBL" id="MZMZ02002238">
    <property type="protein sequence ID" value="RQM26751.1"/>
    <property type="molecule type" value="Genomic_DNA"/>
</dbReference>
<feature type="transmembrane region" description="Helical" evidence="2">
    <location>
        <begin position="36"/>
        <end position="58"/>
    </location>
</feature>
<reference evidence="3" key="1">
    <citation type="submission" date="2013-12" db="EMBL/GenBank/DDBJ databases">
        <title>The Genome Sequence of Aphanomyces astaci APO3.</title>
        <authorList>
            <consortium name="The Broad Institute Genomics Platform"/>
            <person name="Russ C."/>
            <person name="Tyler B."/>
            <person name="van West P."/>
            <person name="Dieguez-Uribeondo J."/>
            <person name="Young S.K."/>
            <person name="Zeng Q."/>
            <person name="Gargeya S."/>
            <person name="Fitzgerald M."/>
            <person name="Abouelleil A."/>
            <person name="Alvarado L."/>
            <person name="Chapman S.B."/>
            <person name="Gainer-Dewar J."/>
            <person name="Goldberg J."/>
            <person name="Griggs A."/>
            <person name="Gujja S."/>
            <person name="Hansen M."/>
            <person name="Howarth C."/>
            <person name="Imamovic A."/>
            <person name="Ireland A."/>
            <person name="Larimer J."/>
            <person name="McCowan C."/>
            <person name="Murphy C."/>
            <person name="Pearson M."/>
            <person name="Poon T.W."/>
            <person name="Priest M."/>
            <person name="Roberts A."/>
            <person name="Saif S."/>
            <person name="Shea T."/>
            <person name="Sykes S."/>
            <person name="Wortman J."/>
            <person name="Nusbaum C."/>
            <person name="Birren B."/>
        </authorList>
    </citation>
    <scope>NUCLEOTIDE SEQUENCE [LARGE SCALE GENOMIC DNA]</scope>
    <source>
        <strain evidence="3">APO3</strain>
    </source>
</reference>
<evidence type="ECO:0000313" key="4">
    <source>
        <dbReference type="EMBL" id="RQM26751.1"/>
    </source>
</evidence>
<dbReference type="VEuPathDB" id="FungiDB:H257_09196"/>
<keyword evidence="2" id="KW-0812">Transmembrane</keyword>
<feature type="transmembrane region" description="Helical" evidence="2">
    <location>
        <begin position="263"/>
        <end position="282"/>
    </location>
</feature>
<keyword evidence="5" id="KW-1185">Reference proteome</keyword>
<dbReference type="OrthoDB" id="78560at2759"/>
<feature type="region of interest" description="Disordered" evidence="1">
    <location>
        <begin position="179"/>
        <end position="203"/>
    </location>
</feature>
<dbReference type="RefSeq" id="XP_009833638.1">
    <property type="nucleotide sequence ID" value="XM_009835336.1"/>
</dbReference>
<name>W4GBR1_APHAT</name>
<evidence type="ECO:0000313" key="5">
    <source>
        <dbReference type="Proteomes" id="UP000284702"/>
    </source>
</evidence>
<reference evidence="4 5" key="2">
    <citation type="submission" date="2018-07" db="EMBL/GenBank/DDBJ databases">
        <title>Annotation of Aphanomyces astaci genome assembly.</title>
        <authorList>
            <person name="Studholme D.J."/>
        </authorList>
    </citation>
    <scope>NUCLEOTIDE SEQUENCE [LARGE SCALE GENOMIC DNA]</scope>
    <source>
        <strain evidence="4">Pc</strain>
    </source>
</reference>
<protein>
    <recommendedName>
        <fullName evidence="6">G-protein coupled receptors family 1 profile domain-containing protein</fullName>
    </recommendedName>
</protein>
<evidence type="ECO:0000313" key="3">
    <source>
        <dbReference type="EMBL" id="ETV76726.1"/>
    </source>
</evidence>
<gene>
    <name evidence="4" type="ORF">B5M09_012884</name>
    <name evidence="3" type="ORF">H257_09196</name>
</gene>
<feature type="transmembrane region" description="Helical" evidence="2">
    <location>
        <begin position="108"/>
        <end position="128"/>
    </location>
</feature>
<evidence type="ECO:0008006" key="6">
    <source>
        <dbReference type="Google" id="ProtNLM"/>
    </source>
</evidence>
<dbReference type="GeneID" id="20811192"/>
<dbReference type="AlphaFoldDB" id="W4GBR1"/>
<feature type="transmembrane region" description="Helical" evidence="2">
    <location>
        <begin position="148"/>
        <end position="169"/>
    </location>
</feature>
<feature type="transmembrane region" description="Helical" evidence="2">
    <location>
        <begin position="70"/>
        <end position="93"/>
    </location>
</feature>
<evidence type="ECO:0000256" key="2">
    <source>
        <dbReference type="SAM" id="Phobius"/>
    </source>
</evidence>
<feature type="transmembrane region" description="Helical" evidence="2">
    <location>
        <begin position="294"/>
        <end position="318"/>
    </location>
</feature>
<keyword evidence="2" id="KW-1133">Transmembrane helix</keyword>
<organism evidence="3">
    <name type="scientific">Aphanomyces astaci</name>
    <name type="common">Crayfish plague agent</name>
    <dbReference type="NCBI Taxonomy" id="112090"/>
    <lineage>
        <taxon>Eukaryota</taxon>
        <taxon>Sar</taxon>
        <taxon>Stramenopiles</taxon>
        <taxon>Oomycota</taxon>
        <taxon>Saprolegniomycetes</taxon>
        <taxon>Saprolegniales</taxon>
        <taxon>Verrucalvaceae</taxon>
        <taxon>Aphanomyces</taxon>
    </lineage>
</organism>
<dbReference type="EMBL" id="KI913135">
    <property type="protein sequence ID" value="ETV76726.1"/>
    <property type="molecule type" value="Genomic_DNA"/>
</dbReference>
<feature type="transmembrane region" description="Helical" evidence="2">
    <location>
        <begin position="213"/>
        <end position="236"/>
    </location>
</feature>
<keyword evidence="2" id="KW-0472">Membrane</keyword>